<dbReference type="Gene3D" id="1.20.920.30">
    <property type="match status" value="1"/>
</dbReference>
<evidence type="ECO:0000256" key="7">
    <source>
        <dbReference type="ARBA" id="ARBA00023017"/>
    </source>
</evidence>
<sequence length="2553" mass="282967">MKTLMMRGDPERGHPEAGHLERGHPERGYPERGHPERGHPERGYPERGHPERGHPERGHPEAGDPERGYPERGYPERGHPERGHPERGHPERVQPAFEPSSGAGSQAERLLPSPVQKPSGVAAGRQQRLRGGGETEAQSEVQRLCDGYAWLTDVRSCADRWGGVSSLEALRGGAASAYEELVGEVRRWSDRIRRAPPSFATANRLFLVDAGVVLDKLGEQLGAIEAELLSQLVEEWRLNSESLECHLRNTITGLQRDPADLQHFTRYATMVKRESSSPDMQRRLQYVRALRDAITTHYRKMSDQEVALEEQTLSVWRSYVQLVKAAAEKVQQRLPSMSEALDRLFSSLVGELSRTAAVAAAATSSSGVLLDPGADPREMCAELRFLCMQAHAFARKIEELGGTSEELRGYPLDLKVITADLQNLDTQRGLWELLALCRASIQEWGDLLFTEFEVAEAREKVGLWKQRAVSLVPTVPTHDAVLQEILRTLERFSQHLPVLDKLCSPRLTEKHIKNIFKGMGLLYVPEKKPTVTELMSMPLGEHLESINKVFNFWENRTINSISNEERCQCHEISREGNMQWDMEEDFRHFQCGWEAKLFQLSPSYTLLIWQQGAIQNCPETVHTQPSAATAVSRSPTATLQSSDATVIIGGLEALRADAEDGVMALSSMLWSPYCSDFRPEVEHWARLLQELGREEATLCSEELLEMLARYQETWAFLAKILNETSVGTQSAELLEQFQAVDDTFKEIILPISSDRHVLNILRPKCDVSRHIYGDDLRVKLLGGLTGMEAISTRLGKLLNRPRGQFPRLCFLGDRDVMKLFSSRPAPAHLLAVVGKCFQGVRRLELDHEAPSDGADPSTSGSSLGMKVLGVYGSLVEHVRFFHPVEPHPDPVFWLCALEEQLQHAMMQLTEKCAAALQATKPDSKLDGNNRDGEREVCLMVDLLCYYPLQCLLVAEESRWCGEVLNASQIPAPDRWTSMKRHTSSRLQHLCSAIREGAVGIRGRSPLSHRVMLFLQDLVQFTMNHTQRLSRFMNVQRELEASFEWQSMMKYHIPSANHSPNISNCHPVSSDVQTCYVDVLGAKLMYGYEYLGPEHWTMVHTPSTDRAILGLLLALTSYRCGFVSGPSTCGKRTTVTQLGRALGRQVVTLQCCSTTSLRAVQQVLSGALQSGAYLVLRSVNLLIRGVQASLGLHLADIHQFFSGCQRNTAQRLNVEPNCPMSFAGKSIFARLNYGCVVISSKDYACDISDNLREATRSVALAHPDFRTITEVLLLSSGFSEAISLSQQLMTLFDFAKDSGCLPNSVRTSWLLVLQNLIAVSAKQSFCKEHVSFEGTSLATYCQPQIGPRSTTSEVSQTDRQNISSKGISQVRAIVRGVMEEKAAVNAIYTVLLPALTECGMASDFRKICEETFPTARSFPFPPQKIEEKEQNLLKFAITEELKRTGLSMDTHMIPNVVALYEALKFSQAVLLLGPSGCGKTTCSRVLAGSLRRLATRAGEAPNEAGTTDVNSHKSADRNPVSTWSTVETVILFPNAMTHQEFLGGLCEERGWRDGAFTKVLREAEDYSSMFPQHKRASDRTRKVKWLVMDGEPLGQPGWLDYYSSLSSSEDPGLCLPSGERILPGQSALKLLAELTDLSDASPSSVTRCSVMYFTGTDLWKSVWKAELEALRREGSVDQGTLAMWNRLAEDLFSRTLQSLQQNNLTSAMYSAGDKNAVTGLREVMSSIRILRALLEDLGVGTDFKDSAKTQDSDGDLNDRKHLELQARNIFLLAYIWGFGAHLHPRHWPQFDQLARQVLFNSRYRIEVPGEEIIFEHFFSLTERTVGEVISSINGPRSYFAQLPFPTIPKHQKHAYLLHCMLEARQPVLLVGEAASGRTSLCRALLSANRPHISLPSSPLLSHRDVRNALNNMDYHGTSTHPGGVVGAKQSGLVLFVDDLHYAPSDAFGKASMALETLRLAMSTGGAPSADSCHFKLLAPGPANYLATCLSSSRGGHGVSSRLSRLFSTFVLPAVSVEVLFSIHTPTLQLWLMPSSVDMARCIISATKELYHAVCEHFPLTEQRPHFMFSHHDLKKVFWGMSLCRQSQNQTHRLVVSQTGQTWSPQVPSEPLAAVLDITRLWMHECLRTFGDRLCCEEERELLLSLVSRVSEKYLICGYIGDDHVLESEDAPTVGNIPTAKPLSPGTTGTLETANQSADMQVNSEHGSEALPAQVDNEGVAALQGSEHTVLTDSESANQEARIISNSNTQDSLSNYDEETKHGPKKEEKEAEESLPQDFNLKEKGRILTPSPPTEPKPRSQSERKRVHIPTEIPAQPVSNDSDKSSPVPRLLPAQHIQHMVETMDQITYGPDFSRMTHSAGGEDNSRPDLSYQRQRLDELMQRLSATLKEVTVEDRDEAGGGGGGGGGGTATSHVIHRQRALQLLHILRALLVPGGHGVLLASTRDTGRKTNVRLAARIVGCPVMEVHRGNEARLDQILKQAGRQVGGGGGGGGDVVLLVHQDVSQTLRDRVLGVMAHGTGPGLYSARELADLIPRVTATKEPLRGHMHGQILHQ</sequence>
<feature type="domain" description="Dynein heavy chain linker" evidence="12">
    <location>
        <begin position="423"/>
        <end position="912"/>
    </location>
</feature>
<dbReference type="GO" id="GO:0036156">
    <property type="term" value="C:inner dynein arm"/>
    <property type="evidence" value="ECO:0007669"/>
    <property type="project" value="TreeGrafter"/>
</dbReference>
<dbReference type="GO" id="GO:0051959">
    <property type="term" value="F:dynein light intermediate chain binding"/>
    <property type="evidence" value="ECO:0007669"/>
    <property type="project" value="InterPro"/>
</dbReference>
<feature type="region of interest" description="Disordered" evidence="11">
    <location>
        <begin position="1"/>
        <end position="138"/>
    </location>
</feature>
<dbReference type="PANTHER" id="PTHR10676:SF359">
    <property type="entry name" value="DYNEIN HEAVY CHAIN DOMAIN-CONTAINING PROTEIN 1"/>
    <property type="match status" value="1"/>
</dbReference>
<dbReference type="InterPro" id="IPR041466">
    <property type="entry name" value="Dynein_AAA5_ext"/>
</dbReference>
<dbReference type="Pfam" id="PF12775">
    <property type="entry name" value="AAA_7"/>
    <property type="match status" value="1"/>
</dbReference>
<evidence type="ECO:0000313" key="17">
    <source>
        <dbReference type="Proteomes" id="UP001174136"/>
    </source>
</evidence>
<dbReference type="SUPFAM" id="SSF52540">
    <property type="entry name" value="P-loop containing nucleoside triphosphate hydrolases"/>
    <property type="match status" value="2"/>
</dbReference>
<dbReference type="InterPro" id="IPR035699">
    <property type="entry name" value="AAA_6"/>
</dbReference>
<evidence type="ECO:0000256" key="1">
    <source>
        <dbReference type="ARBA" id="ARBA00004245"/>
    </source>
</evidence>
<evidence type="ECO:0000313" key="16">
    <source>
        <dbReference type="EMBL" id="KAK0134868.1"/>
    </source>
</evidence>
<feature type="domain" description="Dynein heavy chain hydrolytic ATP-binding dynein motor region" evidence="13">
    <location>
        <begin position="1085"/>
        <end position="1296"/>
    </location>
</feature>
<feature type="domain" description="Dynein heavy chain AAA 5 extension" evidence="15">
    <location>
        <begin position="1716"/>
        <end position="1821"/>
    </location>
</feature>
<dbReference type="InterPro" id="IPR013602">
    <property type="entry name" value="Dynein_heavy_linker"/>
</dbReference>
<evidence type="ECO:0000256" key="10">
    <source>
        <dbReference type="ARBA" id="ARBA00023212"/>
    </source>
</evidence>
<keyword evidence="6" id="KW-0067">ATP-binding</keyword>
<dbReference type="Proteomes" id="UP001174136">
    <property type="component" value="Unassembled WGS sequence"/>
</dbReference>
<feature type="compositionally biased region" description="Gly residues" evidence="11">
    <location>
        <begin position="2398"/>
        <end position="2408"/>
    </location>
</feature>
<dbReference type="GO" id="GO:0005874">
    <property type="term" value="C:microtubule"/>
    <property type="evidence" value="ECO:0007669"/>
    <property type="project" value="UniProtKB-KW"/>
</dbReference>
<evidence type="ECO:0000256" key="11">
    <source>
        <dbReference type="SAM" id="MobiDB-lite"/>
    </source>
</evidence>
<dbReference type="InterPro" id="IPR042222">
    <property type="entry name" value="Dynein_2_N"/>
</dbReference>
<evidence type="ECO:0000259" key="13">
    <source>
        <dbReference type="Pfam" id="PF12774"/>
    </source>
</evidence>
<dbReference type="GO" id="GO:0030317">
    <property type="term" value="P:flagellated sperm motility"/>
    <property type="evidence" value="ECO:0007669"/>
    <property type="project" value="TreeGrafter"/>
</dbReference>
<reference evidence="16" key="1">
    <citation type="journal article" date="2023" name="Front. Mar. Sci.">
        <title>A new Merluccius polli reference genome to investigate the effects of global change in West African waters.</title>
        <authorList>
            <person name="Mateo J.L."/>
            <person name="Blanco-Fernandez C."/>
            <person name="Garcia-Vazquez E."/>
            <person name="Machado-Schiaffino G."/>
        </authorList>
    </citation>
    <scope>NUCLEOTIDE SEQUENCE</scope>
    <source>
        <strain evidence="16">C29</strain>
        <tissue evidence="16">Fin</tissue>
    </source>
</reference>
<comment type="similarity">
    <text evidence="2">Belongs to the dynein heavy chain family.</text>
</comment>
<feature type="region of interest" description="Disordered" evidence="11">
    <location>
        <begin position="2388"/>
        <end position="2410"/>
    </location>
</feature>
<keyword evidence="9" id="KW-0505">Motor protein</keyword>
<dbReference type="InterPro" id="IPR026983">
    <property type="entry name" value="DHC"/>
</dbReference>
<dbReference type="Pfam" id="PF08393">
    <property type="entry name" value="DHC_N2"/>
    <property type="match status" value="1"/>
</dbReference>
<dbReference type="InterPro" id="IPR024317">
    <property type="entry name" value="Dynein_heavy_chain_D4_dom"/>
</dbReference>
<keyword evidence="5" id="KW-0547">Nucleotide-binding</keyword>
<keyword evidence="10" id="KW-0206">Cytoskeleton</keyword>
<keyword evidence="8" id="KW-0175">Coiled coil</keyword>
<accession>A0AA47NRR3</accession>
<keyword evidence="3" id="KW-0963">Cytoplasm</keyword>
<evidence type="ECO:0000256" key="5">
    <source>
        <dbReference type="ARBA" id="ARBA00022741"/>
    </source>
</evidence>
<gene>
    <name evidence="16" type="primary">DNHD1_0</name>
    <name evidence="16" type="ORF">N1851_029413</name>
</gene>
<evidence type="ECO:0000256" key="6">
    <source>
        <dbReference type="ARBA" id="ARBA00022840"/>
    </source>
</evidence>
<dbReference type="PANTHER" id="PTHR10676">
    <property type="entry name" value="DYNEIN HEAVY CHAIN FAMILY PROTEIN"/>
    <property type="match status" value="1"/>
</dbReference>
<protein>
    <submittedName>
        <fullName evidence="16">Dynein heavy chain domain-containing protein 1</fullName>
    </submittedName>
</protein>
<evidence type="ECO:0000259" key="15">
    <source>
        <dbReference type="Pfam" id="PF17852"/>
    </source>
</evidence>
<organism evidence="16 17">
    <name type="scientific">Merluccius polli</name>
    <name type="common">Benguela hake</name>
    <name type="synonym">Merluccius cadenati</name>
    <dbReference type="NCBI Taxonomy" id="89951"/>
    <lineage>
        <taxon>Eukaryota</taxon>
        <taxon>Metazoa</taxon>
        <taxon>Chordata</taxon>
        <taxon>Craniata</taxon>
        <taxon>Vertebrata</taxon>
        <taxon>Euteleostomi</taxon>
        <taxon>Actinopterygii</taxon>
        <taxon>Neopterygii</taxon>
        <taxon>Teleostei</taxon>
        <taxon>Neoteleostei</taxon>
        <taxon>Acanthomorphata</taxon>
        <taxon>Zeiogadaria</taxon>
        <taxon>Gadariae</taxon>
        <taxon>Gadiformes</taxon>
        <taxon>Gadoidei</taxon>
        <taxon>Merlucciidae</taxon>
        <taxon>Merluccius</taxon>
    </lineage>
</organism>
<dbReference type="InterPro" id="IPR042228">
    <property type="entry name" value="Dynein_linker_3"/>
</dbReference>
<evidence type="ECO:0000256" key="4">
    <source>
        <dbReference type="ARBA" id="ARBA00022701"/>
    </source>
</evidence>
<feature type="compositionally biased region" description="Basic and acidic residues" evidence="11">
    <location>
        <begin position="8"/>
        <end position="92"/>
    </location>
</feature>
<feature type="region of interest" description="Disordered" evidence="11">
    <location>
        <begin position="2169"/>
        <end position="2188"/>
    </location>
</feature>
<dbReference type="GO" id="GO:0036126">
    <property type="term" value="C:sperm flagellum"/>
    <property type="evidence" value="ECO:0007669"/>
    <property type="project" value="TreeGrafter"/>
</dbReference>
<keyword evidence="4" id="KW-0493">Microtubule</keyword>
<evidence type="ECO:0000256" key="9">
    <source>
        <dbReference type="ARBA" id="ARBA00023175"/>
    </source>
</evidence>
<dbReference type="Pfam" id="PF12774">
    <property type="entry name" value="AAA_6"/>
    <property type="match status" value="1"/>
</dbReference>
<evidence type="ECO:0000256" key="2">
    <source>
        <dbReference type="ARBA" id="ARBA00008887"/>
    </source>
</evidence>
<keyword evidence="17" id="KW-1185">Reference proteome</keyword>
<comment type="caution">
    <text evidence="16">The sequence shown here is derived from an EMBL/GenBank/DDBJ whole genome shotgun (WGS) entry which is preliminary data.</text>
</comment>
<name>A0AA47NRR3_MERPO</name>
<dbReference type="Pfam" id="PF17852">
    <property type="entry name" value="Dynein_AAA_lid"/>
    <property type="match status" value="1"/>
</dbReference>
<feature type="domain" description="Dynein heavy chain AAA module D4" evidence="14">
    <location>
        <begin position="2415"/>
        <end position="2537"/>
    </location>
</feature>
<proteinExistence type="inferred from homology"/>
<evidence type="ECO:0000259" key="12">
    <source>
        <dbReference type="Pfam" id="PF08393"/>
    </source>
</evidence>
<dbReference type="Gene3D" id="1.20.58.1120">
    <property type="match status" value="1"/>
</dbReference>
<dbReference type="Gene3D" id="1.10.8.710">
    <property type="match status" value="1"/>
</dbReference>
<keyword evidence="7" id="KW-0243">Dynein</keyword>
<feature type="region of interest" description="Disordered" evidence="11">
    <location>
        <begin position="2228"/>
        <end position="2327"/>
    </location>
</feature>
<dbReference type="InterPro" id="IPR043157">
    <property type="entry name" value="Dynein_AAA1S"/>
</dbReference>
<dbReference type="Gene3D" id="3.20.180.20">
    <property type="entry name" value="Dynein heavy chain, N-terminal domain 2"/>
    <property type="match status" value="1"/>
</dbReference>
<dbReference type="GO" id="GO:0008569">
    <property type="term" value="F:minus-end-directed microtubule motor activity"/>
    <property type="evidence" value="ECO:0007669"/>
    <property type="project" value="TreeGrafter"/>
</dbReference>
<dbReference type="Pfam" id="PF12780">
    <property type="entry name" value="AAA_8"/>
    <property type="match status" value="1"/>
</dbReference>
<dbReference type="GO" id="GO:0005524">
    <property type="term" value="F:ATP binding"/>
    <property type="evidence" value="ECO:0007669"/>
    <property type="project" value="UniProtKB-KW"/>
</dbReference>
<evidence type="ECO:0000256" key="3">
    <source>
        <dbReference type="ARBA" id="ARBA00022490"/>
    </source>
</evidence>
<dbReference type="EMBL" id="JAOPHQ010005558">
    <property type="protein sequence ID" value="KAK0134868.1"/>
    <property type="molecule type" value="Genomic_DNA"/>
</dbReference>
<dbReference type="GO" id="GO:0045505">
    <property type="term" value="F:dynein intermediate chain binding"/>
    <property type="evidence" value="ECO:0007669"/>
    <property type="project" value="InterPro"/>
</dbReference>
<dbReference type="Gene3D" id="1.20.140.100">
    <property type="entry name" value="Dynein heavy chain, N-terminal domain 2"/>
    <property type="match status" value="1"/>
</dbReference>
<feature type="compositionally biased region" description="Basic and acidic residues" evidence="11">
    <location>
        <begin position="2256"/>
        <end position="2267"/>
    </location>
</feature>
<evidence type="ECO:0000259" key="14">
    <source>
        <dbReference type="Pfam" id="PF12780"/>
    </source>
</evidence>
<feature type="compositionally biased region" description="Polar residues" evidence="11">
    <location>
        <begin position="2228"/>
        <end position="2253"/>
    </location>
</feature>
<evidence type="ECO:0000256" key="8">
    <source>
        <dbReference type="ARBA" id="ARBA00023054"/>
    </source>
</evidence>
<dbReference type="Gene3D" id="3.40.50.300">
    <property type="entry name" value="P-loop containing nucleotide triphosphate hydrolases"/>
    <property type="match status" value="4"/>
</dbReference>
<dbReference type="InterPro" id="IPR027417">
    <property type="entry name" value="P-loop_NTPase"/>
</dbReference>
<comment type="subcellular location">
    <subcellularLocation>
        <location evidence="1">Cytoplasm</location>
        <location evidence="1">Cytoskeleton</location>
    </subcellularLocation>
</comment>
<feature type="region of interest" description="Disordered" evidence="11">
    <location>
        <begin position="1495"/>
        <end position="1517"/>
    </location>
</feature>